<keyword evidence="10" id="KW-1185">Reference proteome</keyword>
<dbReference type="PANTHER" id="PTHR32057">
    <property type="entry name" value="PROTEIN ADENYLYLTRANSFERASE SELO, MITOCHONDRIAL"/>
    <property type="match status" value="1"/>
</dbReference>
<dbReference type="InterPro" id="IPR003846">
    <property type="entry name" value="SelO"/>
</dbReference>
<feature type="binding site" evidence="8">
    <location>
        <position position="124"/>
    </location>
    <ligand>
        <name>ATP</name>
        <dbReference type="ChEBI" id="CHEBI:30616"/>
    </ligand>
</feature>
<feature type="binding site" evidence="8">
    <location>
        <position position="252"/>
    </location>
    <ligand>
        <name>Mg(2+)</name>
        <dbReference type="ChEBI" id="CHEBI:18420"/>
    </ligand>
</feature>
<feature type="binding site" evidence="8">
    <location>
        <position position="175"/>
    </location>
    <ligand>
        <name>ATP</name>
        <dbReference type="ChEBI" id="CHEBI:30616"/>
    </ligand>
</feature>
<dbReference type="Proteomes" id="UP001597389">
    <property type="component" value="Unassembled WGS sequence"/>
</dbReference>
<feature type="binding site" evidence="8">
    <location>
        <position position="123"/>
    </location>
    <ligand>
        <name>ATP</name>
        <dbReference type="ChEBI" id="CHEBI:30616"/>
    </ligand>
</feature>
<feature type="binding site" evidence="8">
    <location>
        <position position="90"/>
    </location>
    <ligand>
        <name>ATP</name>
        <dbReference type="ChEBI" id="CHEBI:30616"/>
    </ligand>
</feature>
<proteinExistence type="inferred from homology"/>
<feature type="binding site" evidence="8">
    <location>
        <position position="261"/>
    </location>
    <ligand>
        <name>ATP</name>
        <dbReference type="ChEBI" id="CHEBI:30616"/>
    </ligand>
</feature>
<comment type="catalytic activity">
    <reaction evidence="8">
        <text>L-threonyl-[protein] + ATP = 3-O-(5'-adenylyl)-L-threonyl-[protein] + diphosphate</text>
        <dbReference type="Rhea" id="RHEA:54292"/>
        <dbReference type="Rhea" id="RHEA-COMP:11060"/>
        <dbReference type="Rhea" id="RHEA-COMP:13847"/>
        <dbReference type="ChEBI" id="CHEBI:30013"/>
        <dbReference type="ChEBI" id="CHEBI:30616"/>
        <dbReference type="ChEBI" id="CHEBI:33019"/>
        <dbReference type="ChEBI" id="CHEBI:138113"/>
        <dbReference type="EC" id="2.7.7.108"/>
    </reaction>
</comment>
<keyword evidence="7 8" id="KW-0460">Magnesium</keyword>
<evidence type="ECO:0000256" key="8">
    <source>
        <dbReference type="HAMAP-Rule" id="MF_00692"/>
    </source>
</evidence>
<organism evidence="9 10">
    <name type="scientific">Rubritalea tangerina</name>
    <dbReference type="NCBI Taxonomy" id="430798"/>
    <lineage>
        <taxon>Bacteria</taxon>
        <taxon>Pseudomonadati</taxon>
        <taxon>Verrucomicrobiota</taxon>
        <taxon>Verrucomicrobiia</taxon>
        <taxon>Verrucomicrobiales</taxon>
        <taxon>Rubritaleaceae</taxon>
        <taxon>Rubritalea</taxon>
    </lineage>
</organism>
<accession>A0ABW4Z5U3</accession>
<comment type="catalytic activity">
    <reaction evidence="8">
        <text>L-tyrosyl-[protein] + ATP = O-(5'-adenylyl)-L-tyrosyl-[protein] + diphosphate</text>
        <dbReference type="Rhea" id="RHEA:54288"/>
        <dbReference type="Rhea" id="RHEA-COMP:10136"/>
        <dbReference type="Rhea" id="RHEA-COMP:13846"/>
        <dbReference type="ChEBI" id="CHEBI:30616"/>
        <dbReference type="ChEBI" id="CHEBI:33019"/>
        <dbReference type="ChEBI" id="CHEBI:46858"/>
        <dbReference type="ChEBI" id="CHEBI:83624"/>
        <dbReference type="EC" id="2.7.7.108"/>
    </reaction>
</comment>
<dbReference type="RefSeq" id="WP_377091624.1">
    <property type="nucleotide sequence ID" value="NZ_JBHSJL010000014.1"/>
</dbReference>
<feature type="binding site" evidence="8">
    <location>
        <position position="89"/>
    </location>
    <ligand>
        <name>ATP</name>
        <dbReference type="ChEBI" id="CHEBI:30616"/>
    </ligand>
</feature>
<evidence type="ECO:0000256" key="3">
    <source>
        <dbReference type="ARBA" id="ARBA00022695"/>
    </source>
</evidence>
<sequence>MPAIPFDNSYATLPESLYTKLPPESVPSPNLICVNRTLAKKLGISPEFLQSPEGLQALSGNAILQGSEPLAQAYAGHQFGHYSPQLGDGRAILLGEIISPSDDQRYDIQLKGSGRTPYSRGGDGKAALGPVMREYILSEAMHALGVPTTRALAAVTTGEIVVRQDGPQPGAIFTRIASSHIRVGTFQWSAAQGDTNLLRSLADYTIDRHYPSARNHTSPYQSLLSQVIDAQAKLVSQWMALGFIHGVMNTDNTTISGETIDYGPCAFMDKFHPNCVFSSIDEQGRYAWGKQASIILWNLTRFAETLLPLIDENTDTAIAIAEETLSSFQHTFESLYLARFRDKLGLPPTAPVAIIQDLLQLMADQEVDFTLCFTELTRSLASNDNSPLAALFLDPHSITLWTQQWKQHIEPDSALKTMRQHNPVRIPRNHRVEQAIQAAYQGDFAPFHQLNKALTSPYSESTQHADFESPPLPHEIVRETFCGT</sequence>
<keyword evidence="6 8" id="KW-0067">ATP-binding</keyword>
<keyword evidence="2 8" id="KW-0808">Transferase</keyword>
<dbReference type="EMBL" id="JBHUJB010000005">
    <property type="protein sequence ID" value="MFD2157299.1"/>
    <property type="molecule type" value="Genomic_DNA"/>
</dbReference>
<reference evidence="10" key="1">
    <citation type="journal article" date="2019" name="Int. J. Syst. Evol. Microbiol.">
        <title>The Global Catalogue of Microorganisms (GCM) 10K type strain sequencing project: providing services to taxonomists for standard genome sequencing and annotation.</title>
        <authorList>
            <consortium name="The Broad Institute Genomics Platform"/>
            <consortium name="The Broad Institute Genome Sequencing Center for Infectious Disease"/>
            <person name="Wu L."/>
            <person name="Ma J."/>
        </authorList>
    </citation>
    <scope>NUCLEOTIDE SEQUENCE [LARGE SCALE GENOMIC DNA]</scope>
    <source>
        <strain evidence="10">CCUG 57942</strain>
    </source>
</reference>
<keyword evidence="5 8" id="KW-0547">Nucleotide-binding</keyword>
<keyword evidence="3 8" id="KW-0548">Nucleotidyltransferase</keyword>
<evidence type="ECO:0000256" key="1">
    <source>
        <dbReference type="ARBA" id="ARBA00009747"/>
    </source>
</evidence>
<comment type="cofactor">
    <cofactor evidence="8">
        <name>Mg(2+)</name>
        <dbReference type="ChEBI" id="CHEBI:18420"/>
    </cofactor>
    <cofactor evidence="8">
        <name>Mn(2+)</name>
        <dbReference type="ChEBI" id="CHEBI:29035"/>
    </cofactor>
</comment>
<comment type="catalytic activity">
    <reaction evidence="8">
        <text>L-seryl-[protein] + ATP = 3-O-(5'-adenylyl)-L-seryl-[protein] + diphosphate</text>
        <dbReference type="Rhea" id="RHEA:58120"/>
        <dbReference type="Rhea" id="RHEA-COMP:9863"/>
        <dbReference type="Rhea" id="RHEA-COMP:15073"/>
        <dbReference type="ChEBI" id="CHEBI:29999"/>
        <dbReference type="ChEBI" id="CHEBI:30616"/>
        <dbReference type="ChEBI" id="CHEBI:33019"/>
        <dbReference type="ChEBI" id="CHEBI:142516"/>
        <dbReference type="EC" id="2.7.7.108"/>
    </reaction>
</comment>
<evidence type="ECO:0000256" key="6">
    <source>
        <dbReference type="ARBA" id="ARBA00022840"/>
    </source>
</evidence>
<evidence type="ECO:0000256" key="7">
    <source>
        <dbReference type="ARBA" id="ARBA00022842"/>
    </source>
</evidence>
<protein>
    <recommendedName>
        <fullName evidence="8">Protein nucleotidyltransferase YdiU</fullName>
        <ecNumber evidence="8">2.7.7.-</ecNumber>
    </recommendedName>
    <alternativeName>
        <fullName evidence="8">Protein adenylyltransferase YdiU</fullName>
        <ecNumber evidence="8">2.7.7.108</ecNumber>
    </alternativeName>
    <alternativeName>
        <fullName evidence="8">Protein uridylyltransferase YdiU</fullName>
        <ecNumber evidence="8">2.7.7.-</ecNumber>
    </alternativeName>
</protein>
<evidence type="ECO:0000313" key="10">
    <source>
        <dbReference type="Proteomes" id="UP001597389"/>
    </source>
</evidence>
<feature type="binding site" evidence="8">
    <location>
        <position position="261"/>
    </location>
    <ligand>
        <name>Mg(2+)</name>
        <dbReference type="ChEBI" id="CHEBI:18420"/>
    </ligand>
</feature>
<feature type="binding site" evidence="8">
    <location>
        <position position="87"/>
    </location>
    <ligand>
        <name>ATP</name>
        <dbReference type="ChEBI" id="CHEBI:30616"/>
    </ligand>
</feature>
<keyword evidence="8" id="KW-0464">Manganese</keyword>
<feature type="active site" description="Proton acceptor" evidence="8">
    <location>
        <position position="251"/>
    </location>
</feature>
<comment type="caution">
    <text evidence="9">The sequence shown here is derived from an EMBL/GenBank/DDBJ whole genome shotgun (WGS) entry which is preliminary data.</text>
</comment>
<feature type="binding site" evidence="8">
    <location>
        <position position="111"/>
    </location>
    <ligand>
        <name>ATP</name>
        <dbReference type="ChEBI" id="CHEBI:30616"/>
    </ligand>
</feature>
<comment type="catalytic activity">
    <reaction evidence="8">
        <text>L-tyrosyl-[protein] + UTP = O-(5'-uridylyl)-L-tyrosyl-[protein] + diphosphate</text>
        <dbReference type="Rhea" id="RHEA:83887"/>
        <dbReference type="Rhea" id="RHEA-COMP:10136"/>
        <dbReference type="Rhea" id="RHEA-COMP:20238"/>
        <dbReference type="ChEBI" id="CHEBI:33019"/>
        <dbReference type="ChEBI" id="CHEBI:46398"/>
        <dbReference type="ChEBI" id="CHEBI:46858"/>
        <dbReference type="ChEBI" id="CHEBI:90602"/>
    </reaction>
</comment>
<comment type="function">
    <text evidence="8">Nucleotidyltransferase involved in the post-translational modification of proteins. It can catalyze the addition of adenosine monophosphate (AMP) or uridine monophosphate (UMP) to a protein, resulting in modifications known as AMPylation and UMPylation.</text>
</comment>
<name>A0ABW4Z5U3_9BACT</name>
<evidence type="ECO:0000256" key="2">
    <source>
        <dbReference type="ARBA" id="ARBA00022679"/>
    </source>
</evidence>
<dbReference type="NCBIfam" id="NF000658">
    <property type="entry name" value="PRK00029.1"/>
    <property type="match status" value="1"/>
</dbReference>
<dbReference type="EC" id="2.7.7.-" evidence="8"/>
<dbReference type="PANTHER" id="PTHR32057:SF14">
    <property type="entry name" value="PROTEIN ADENYLYLTRANSFERASE SELO, MITOCHONDRIAL"/>
    <property type="match status" value="1"/>
</dbReference>
<comment type="similarity">
    <text evidence="1 8">Belongs to the SELO family.</text>
</comment>
<evidence type="ECO:0000256" key="5">
    <source>
        <dbReference type="ARBA" id="ARBA00022741"/>
    </source>
</evidence>
<dbReference type="Pfam" id="PF02696">
    <property type="entry name" value="SelO"/>
    <property type="match status" value="1"/>
</dbReference>
<feature type="binding site" evidence="8">
    <location>
        <position position="182"/>
    </location>
    <ligand>
        <name>ATP</name>
        <dbReference type="ChEBI" id="CHEBI:30616"/>
    </ligand>
</feature>
<evidence type="ECO:0000256" key="4">
    <source>
        <dbReference type="ARBA" id="ARBA00022723"/>
    </source>
</evidence>
<gene>
    <name evidence="8" type="primary">ydiU</name>
    <name evidence="8" type="synonym">selO</name>
    <name evidence="9" type="ORF">ACFSW8_00135</name>
</gene>
<keyword evidence="4 8" id="KW-0479">Metal-binding</keyword>
<dbReference type="HAMAP" id="MF_00692">
    <property type="entry name" value="SelO"/>
    <property type="match status" value="1"/>
</dbReference>
<dbReference type="EC" id="2.7.7.108" evidence="8"/>
<comment type="catalytic activity">
    <reaction evidence="8">
        <text>L-histidyl-[protein] + UTP = N(tele)-(5'-uridylyl)-L-histidyl-[protein] + diphosphate</text>
        <dbReference type="Rhea" id="RHEA:83891"/>
        <dbReference type="Rhea" id="RHEA-COMP:9745"/>
        <dbReference type="Rhea" id="RHEA-COMP:20239"/>
        <dbReference type="ChEBI" id="CHEBI:29979"/>
        <dbReference type="ChEBI" id="CHEBI:33019"/>
        <dbReference type="ChEBI" id="CHEBI:46398"/>
        <dbReference type="ChEBI" id="CHEBI:233474"/>
    </reaction>
</comment>
<comment type="catalytic activity">
    <reaction evidence="8">
        <text>L-seryl-[protein] + UTP = O-(5'-uridylyl)-L-seryl-[protein] + diphosphate</text>
        <dbReference type="Rhea" id="RHEA:64604"/>
        <dbReference type="Rhea" id="RHEA-COMP:9863"/>
        <dbReference type="Rhea" id="RHEA-COMP:16635"/>
        <dbReference type="ChEBI" id="CHEBI:29999"/>
        <dbReference type="ChEBI" id="CHEBI:33019"/>
        <dbReference type="ChEBI" id="CHEBI:46398"/>
        <dbReference type="ChEBI" id="CHEBI:156051"/>
    </reaction>
</comment>
<evidence type="ECO:0000313" key="9">
    <source>
        <dbReference type="EMBL" id="MFD2157299.1"/>
    </source>
</evidence>